<accession>A0A381W975</accession>
<reference evidence="1" key="1">
    <citation type="submission" date="2018-05" db="EMBL/GenBank/DDBJ databases">
        <authorList>
            <person name="Lanie J.A."/>
            <person name="Ng W.-L."/>
            <person name="Kazmierczak K.M."/>
            <person name="Andrzejewski T.M."/>
            <person name="Davidsen T.M."/>
            <person name="Wayne K.J."/>
            <person name="Tettelin H."/>
            <person name="Glass J.I."/>
            <person name="Rusch D."/>
            <person name="Podicherti R."/>
            <person name="Tsui H.-C.T."/>
            <person name="Winkler M.E."/>
        </authorList>
    </citation>
    <scope>NUCLEOTIDE SEQUENCE</scope>
</reference>
<name>A0A381W975_9ZZZZ</name>
<protein>
    <submittedName>
        <fullName evidence="1">Uncharacterized protein</fullName>
    </submittedName>
</protein>
<dbReference type="AlphaFoldDB" id="A0A381W975"/>
<organism evidence="1">
    <name type="scientific">marine metagenome</name>
    <dbReference type="NCBI Taxonomy" id="408172"/>
    <lineage>
        <taxon>unclassified sequences</taxon>
        <taxon>metagenomes</taxon>
        <taxon>ecological metagenomes</taxon>
    </lineage>
</organism>
<sequence>MKINYTLLVITVLTLCTCTKNPFHNNGSVSDHYSIKGSVELDDGENPESLYVWLEIINIGTWTDTTGQFSLSLPPTGSSEGGQNGQFSLYAYAANYQHASTIVTILDGQFVPEKDGLDDKGNLRTPLTLDKRLQISTAVQPSVVELPADQTVEVTVTLNPLDQQVTVQSRRAIVNRATAYTGLFIVNENGEVVHKEDIESARMAEEPIGIDVKTWVISMDASSSNLSPGEYSVVPYMLVKSDVPLGLLESMGKELLEFSADYLRLPMKRKDGTITITGG</sequence>
<proteinExistence type="predicted"/>
<dbReference type="EMBL" id="UINC01010947">
    <property type="protein sequence ID" value="SVA48497.1"/>
    <property type="molecule type" value="Genomic_DNA"/>
</dbReference>
<evidence type="ECO:0000313" key="1">
    <source>
        <dbReference type="EMBL" id="SVA48497.1"/>
    </source>
</evidence>
<gene>
    <name evidence="1" type="ORF">METZ01_LOCUS101351</name>
</gene>